<dbReference type="InterPro" id="IPR051531">
    <property type="entry name" value="N-acetyltransferase"/>
</dbReference>
<dbReference type="RefSeq" id="WP_286345309.1">
    <property type="nucleotide sequence ID" value="NZ_AP027732.1"/>
</dbReference>
<evidence type="ECO:0000313" key="5">
    <source>
        <dbReference type="EMBL" id="BDZ48309.1"/>
    </source>
</evidence>
<dbReference type="Gene3D" id="3.40.630.30">
    <property type="match status" value="1"/>
</dbReference>
<keyword evidence="6" id="KW-1185">Reference proteome</keyword>
<dbReference type="EMBL" id="AP027732">
    <property type="protein sequence ID" value="BDZ48309.1"/>
    <property type="molecule type" value="Genomic_DNA"/>
</dbReference>
<evidence type="ECO:0000256" key="2">
    <source>
        <dbReference type="ARBA" id="ARBA00023315"/>
    </source>
</evidence>
<reference evidence="6" key="1">
    <citation type="journal article" date="2019" name="Int. J. Syst. Evol. Microbiol.">
        <title>The Global Catalogue of Microorganisms (GCM) 10K type strain sequencing project: providing services to taxonomists for standard genome sequencing and annotation.</title>
        <authorList>
            <consortium name="The Broad Institute Genomics Platform"/>
            <consortium name="The Broad Institute Genome Sequencing Center for Infectious Disease"/>
            <person name="Wu L."/>
            <person name="Ma J."/>
        </authorList>
    </citation>
    <scope>NUCLEOTIDE SEQUENCE [LARGE SCALE GENOMIC DNA]</scope>
    <source>
        <strain evidence="6">NBRC 108728</strain>
    </source>
</reference>
<organism evidence="5 6">
    <name type="scientific">Frondihabitans sucicola</name>
    <dbReference type="NCBI Taxonomy" id="1268041"/>
    <lineage>
        <taxon>Bacteria</taxon>
        <taxon>Bacillati</taxon>
        <taxon>Actinomycetota</taxon>
        <taxon>Actinomycetes</taxon>
        <taxon>Micrococcales</taxon>
        <taxon>Microbacteriaceae</taxon>
        <taxon>Frondihabitans</taxon>
    </lineage>
</organism>
<evidence type="ECO:0000259" key="4">
    <source>
        <dbReference type="PROSITE" id="PS51186"/>
    </source>
</evidence>
<dbReference type="SUPFAM" id="SSF55729">
    <property type="entry name" value="Acyl-CoA N-acyltransferases (Nat)"/>
    <property type="match status" value="1"/>
</dbReference>
<dbReference type="PROSITE" id="PS51186">
    <property type="entry name" value="GNAT"/>
    <property type="match status" value="1"/>
</dbReference>
<comment type="similarity">
    <text evidence="3">Belongs to the acetyltransferase family. RimJ subfamily.</text>
</comment>
<keyword evidence="1" id="KW-0808">Transferase</keyword>
<dbReference type="PANTHER" id="PTHR43792">
    <property type="entry name" value="GNAT FAMILY, PUTATIVE (AFU_ORTHOLOGUE AFUA_3G00765)-RELATED-RELATED"/>
    <property type="match status" value="1"/>
</dbReference>
<evidence type="ECO:0000256" key="3">
    <source>
        <dbReference type="ARBA" id="ARBA00038502"/>
    </source>
</evidence>
<evidence type="ECO:0000256" key="1">
    <source>
        <dbReference type="ARBA" id="ARBA00022679"/>
    </source>
</evidence>
<name>A0ABN6XTS6_9MICO</name>
<dbReference type="PANTHER" id="PTHR43792:SF8">
    <property type="entry name" value="[RIBOSOMAL PROTEIN US5]-ALANINE N-ACETYLTRANSFERASE"/>
    <property type="match status" value="1"/>
</dbReference>
<dbReference type="InterPro" id="IPR016181">
    <property type="entry name" value="Acyl_CoA_acyltransferase"/>
</dbReference>
<protein>
    <recommendedName>
        <fullName evidence="4">N-acetyltransferase domain-containing protein</fullName>
    </recommendedName>
</protein>
<gene>
    <name evidence="5" type="ORF">GCM10025867_05500</name>
</gene>
<keyword evidence="2" id="KW-0012">Acyltransferase</keyword>
<dbReference type="Proteomes" id="UP001321486">
    <property type="component" value="Chromosome"/>
</dbReference>
<evidence type="ECO:0000313" key="6">
    <source>
        <dbReference type="Proteomes" id="UP001321486"/>
    </source>
</evidence>
<proteinExistence type="inferred from homology"/>
<dbReference type="InterPro" id="IPR000182">
    <property type="entry name" value="GNAT_dom"/>
</dbReference>
<accession>A0ABN6XTS6</accession>
<sequence length="181" mass="19967">MHFPRPLTDTVHLRPLDTGDAAALATAYRRNREHLAPWDPERSEAFFTEAGQGEEILRLLSSKRAGSASPLVLVSGSEIVGRLNLNGIVRGAFESASLGYWIDSRHTGAGVMSRAVAAAIELARDDLGLHRLEAGTLLHNEASQNVLLRNGFEEFGLARNYLRIAGRWQDHRLFQRILTAS</sequence>
<feature type="domain" description="N-acetyltransferase" evidence="4">
    <location>
        <begin position="11"/>
        <end position="179"/>
    </location>
</feature>
<dbReference type="Pfam" id="PF13302">
    <property type="entry name" value="Acetyltransf_3"/>
    <property type="match status" value="1"/>
</dbReference>